<dbReference type="CDD" id="cd07025">
    <property type="entry name" value="Peptidase_S66"/>
    <property type="match status" value="1"/>
</dbReference>
<proteinExistence type="inferred from homology"/>
<dbReference type="GO" id="GO:0004180">
    <property type="term" value="F:carboxypeptidase activity"/>
    <property type="evidence" value="ECO:0007669"/>
    <property type="project" value="UniProtKB-KW"/>
</dbReference>
<evidence type="ECO:0000256" key="4">
    <source>
        <dbReference type="ARBA" id="ARBA00022801"/>
    </source>
</evidence>
<dbReference type="SUPFAM" id="SSF141986">
    <property type="entry name" value="LD-carboxypeptidase A C-terminal domain-like"/>
    <property type="match status" value="1"/>
</dbReference>
<keyword evidence="3" id="KW-0645">Protease</keyword>
<dbReference type="InterPro" id="IPR027461">
    <property type="entry name" value="Carboxypeptidase_A_C_sf"/>
</dbReference>
<evidence type="ECO:0000313" key="10">
    <source>
        <dbReference type="Proteomes" id="UP000190105"/>
    </source>
</evidence>
<dbReference type="OrthoDB" id="9807329at2"/>
<dbReference type="STRING" id="1147123.SAMN05443428_10799"/>
<dbReference type="RefSeq" id="WP_078696247.1">
    <property type="nucleotide sequence ID" value="NZ_FUYH01000007.1"/>
</dbReference>
<dbReference type="SUPFAM" id="SSF52317">
    <property type="entry name" value="Class I glutamine amidotransferase-like"/>
    <property type="match status" value="1"/>
</dbReference>
<dbReference type="InterPro" id="IPR040449">
    <property type="entry name" value="Peptidase_S66_N"/>
</dbReference>
<keyword evidence="10" id="KW-1185">Reference proteome</keyword>
<sequence>MIKPDRLKKGDKIGVVAPASPVFEKDKIDMGVKMLKEQGFDVVLGDSCFKKYGFLAGNDYIRAKDINDFFKNDEIDAIICLRGGYGSIRILDMIDYETIKNNPKIFCGYSDITAFHLAIYKYTSLITFHGPMICDIAEFDEFTIKSFIDCLSGNINDKSYSLGILRGKDKDVEGRIFGGNLSLICSLIGTPYENNYENKILFIEDIGEEPYKVDRMLNHLRLRGVFENIKAIILGQFTDCSPKDEEKSLSLNIVFEDFFSNIKVPVYYGLLAGHDKNKITIPLNTNIKIIGDKLYFIEEGVK</sequence>
<dbReference type="Gene3D" id="3.40.50.10740">
    <property type="entry name" value="Class I glutamine amidotransferase-like"/>
    <property type="match status" value="1"/>
</dbReference>
<dbReference type="PANTHER" id="PTHR30237">
    <property type="entry name" value="MURAMOYLTETRAPEPTIDE CARBOXYPEPTIDASE"/>
    <property type="match status" value="1"/>
</dbReference>
<dbReference type="AlphaFoldDB" id="A0A1T4XAS5"/>
<evidence type="ECO:0000256" key="6">
    <source>
        <dbReference type="PIRSR" id="PIRSR028757-1"/>
    </source>
</evidence>
<evidence type="ECO:0000256" key="3">
    <source>
        <dbReference type="ARBA" id="ARBA00022670"/>
    </source>
</evidence>
<dbReference type="GO" id="GO:0008236">
    <property type="term" value="F:serine-type peptidase activity"/>
    <property type="evidence" value="ECO:0007669"/>
    <property type="project" value="UniProtKB-KW"/>
</dbReference>
<keyword evidence="2 9" id="KW-0121">Carboxypeptidase</keyword>
<dbReference type="Pfam" id="PF17676">
    <property type="entry name" value="Peptidase_S66C"/>
    <property type="match status" value="1"/>
</dbReference>
<evidence type="ECO:0000256" key="2">
    <source>
        <dbReference type="ARBA" id="ARBA00022645"/>
    </source>
</evidence>
<feature type="active site" description="Nucleophile" evidence="6">
    <location>
        <position position="110"/>
    </location>
</feature>
<dbReference type="InterPro" id="IPR003507">
    <property type="entry name" value="S66_fam"/>
</dbReference>
<dbReference type="InterPro" id="IPR027478">
    <property type="entry name" value="LdcA_N"/>
</dbReference>
<keyword evidence="4" id="KW-0378">Hydrolase</keyword>
<dbReference type="GO" id="GO:0006508">
    <property type="term" value="P:proteolysis"/>
    <property type="evidence" value="ECO:0007669"/>
    <property type="project" value="UniProtKB-KW"/>
</dbReference>
<dbReference type="InterPro" id="IPR029062">
    <property type="entry name" value="Class_I_gatase-like"/>
</dbReference>
<dbReference type="EMBL" id="FUYH01000007">
    <property type="protein sequence ID" value="SKA86537.1"/>
    <property type="molecule type" value="Genomic_DNA"/>
</dbReference>
<dbReference type="Pfam" id="PF02016">
    <property type="entry name" value="Peptidase_S66"/>
    <property type="match status" value="1"/>
</dbReference>
<evidence type="ECO:0000256" key="1">
    <source>
        <dbReference type="ARBA" id="ARBA00010233"/>
    </source>
</evidence>
<reference evidence="10" key="1">
    <citation type="submission" date="2017-02" db="EMBL/GenBank/DDBJ databases">
        <authorList>
            <person name="Varghese N."/>
            <person name="Submissions S."/>
        </authorList>
    </citation>
    <scope>NUCLEOTIDE SEQUENCE [LARGE SCALE GENOMIC DNA]</scope>
    <source>
        <strain evidence="10">USBA 833</strain>
    </source>
</reference>
<organism evidence="9 10">
    <name type="scientific">Caloramator quimbayensis</name>
    <dbReference type="NCBI Taxonomy" id="1147123"/>
    <lineage>
        <taxon>Bacteria</taxon>
        <taxon>Bacillati</taxon>
        <taxon>Bacillota</taxon>
        <taxon>Clostridia</taxon>
        <taxon>Eubacteriales</taxon>
        <taxon>Clostridiaceae</taxon>
        <taxon>Caloramator</taxon>
    </lineage>
</organism>
<evidence type="ECO:0000256" key="5">
    <source>
        <dbReference type="ARBA" id="ARBA00022825"/>
    </source>
</evidence>
<evidence type="ECO:0000259" key="7">
    <source>
        <dbReference type="Pfam" id="PF02016"/>
    </source>
</evidence>
<name>A0A1T4XAS5_9CLOT</name>
<dbReference type="PIRSF" id="PIRSF028757">
    <property type="entry name" value="LD-carboxypeptidase"/>
    <property type="match status" value="1"/>
</dbReference>
<feature type="active site" description="Charge relay system" evidence="6">
    <location>
        <position position="204"/>
    </location>
</feature>
<dbReference type="InterPro" id="IPR040921">
    <property type="entry name" value="Peptidase_S66C"/>
</dbReference>
<dbReference type="Proteomes" id="UP000190105">
    <property type="component" value="Unassembled WGS sequence"/>
</dbReference>
<comment type="similarity">
    <text evidence="1">Belongs to the peptidase S66 family.</text>
</comment>
<keyword evidence="5" id="KW-0720">Serine protease</keyword>
<feature type="domain" description="LD-carboxypeptidase N-terminal" evidence="7">
    <location>
        <begin position="13"/>
        <end position="130"/>
    </location>
</feature>
<feature type="active site" description="Charge relay system" evidence="6">
    <location>
        <position position="274"/>
    </location>
</feature>
<protein>
    <submittedName>
        <fullName evidence="9">Muramoyltetrapeptide carboxypeptidase</fullName>
    </submittedName>
</protein>
<evidence type="ECO:0000259" key="8">
    <source>
        <dbReference type="Pfam" id="PF17676"/>
    </source>
</evidence>
<dbReference type="PANTHER" id="PTHR30237:SF2">
    <property type="entry name" value="MUREIN TETRAPEPTIDE CARBOXYPEPTIDASE"/>
    <property type="match status" value="1"/>
</dbReference>
<dbReference type="Gene3D" id="3.50.30.60">
    <property type="entry name" value="LD-carboxypeptidase A C-terminal domain-like"/>
    <property type="match status" value="1"/>
</dbReference>
<accession>A0A1T4XAS5</accession>
<gene>
    <name evidence="9" type="ORF">SAMN05443428_10799</name>
</gene>
<feature type="domain" description="LD-carboxypeptidase C-terminal" evidence="8">
    <location>
        <begin position="173"/>
        <end position="289"/>
    </location>
</feature>
<evidence type="ECO:0000313" key="9">
    <source>
        <dbReference type="EMBL" id="SKA86537.1"/>
    </source>
</evidence>